<dbReference type="Gramene" id="ONIVA07G07490.1">
    <property type="protein sequence ID" value="ONIVA07G07490.1"/>
    <property type="gene ID" value="ONIVA07G07490"/>
</dbReference>
<evidence type="ECO:0000313" key="3">
    <source>
        <dbReference type="EnsemblPlants" id="ONIVA07G07490.1"/>
    </source>
</evidence>
<dbReference type="Pfam" id="PF00188">
    <property type="entry name" value="CAP"/>
    <property type="match status" value="1"/>
</dbReference>
<proteinExistence type="predicted"/>
<name>A0A0E0HYP3_ORYNI</name>
<dbReference type="EnsemblPlants" id="ONIVA07G07490.1">
    <property type="protein sequence ID" value="ONIVA07G07490.1"/>
    <property type="gene ID" value="ONIVA07G07490"/>
</dbReference>
<dbReference type="STRING" id="4536.A0A0E0HYP3"/>
<sequence length="109" mass="11841">MPSLARRSPDLSPVCDISDGSQNNGSFEIIVTCDRFDMWFVTAFTTDGPSPSKVMRCDLSDAEKAQFVKLHNDARAAVGVKAQVSWSEAVAAKAREHASTCRTDHIQGP</sequence>
<feature type="domain" description="SCP" evidence="2">
    <location>
        <begin position="69"/>
        <end position="105"/>
    </location>
</feature>
<dbReference type="HOGENOM" id="CLU_2188208_0_0_1"/>
<evidence type="ECO:0000313" key="4">
    <source>
        <dbReference type="Proteomes" id="UP000006591"/>
    </source>
</evidence>
<accession>A0A0E0HYP3</accession>
<dbReference type="Proteomes" id="UP000006591">
    <property type="component" value="Chromosome 7"/>
</dbReference>
<organism evidence="3">
    <name type="scientific">Oryza nivara</name>
    <name type="common">Indian wild rice</name>
    <name type="synonym">Oryza sativa f. spontanea</name>
    <dbReference type="NCBI Taxonomy" id="4536"/>
    <lineage>
        <taxon>Eukaryota</taxon>
        <taxon>Viridiplantae</taxon>
        <taxon>Streptophyta</taxon>
        <taxon>Embryophyta</taxon>
        <taxon>Tracheophyta</taxon>
        <taxon>Spermatophyta</taxon>
        <taxon>Magnoliopsida</taxon>
        <taxon>Liliopsida</taxon>
        <taxon>Poales</taxon>
        <taxon>Poaceae</taxon>
        <taxon>BOP clade</taxon>
        <taxon>Oryzoideae</taxon>
        <taxon>Oryzeae</taxon>
        <taxon>Oryzinae</taxon>
        <taxon>Oryza</taxon>
    </lineage>
</organism>
<dbReference type="SUPFAM" id="SSF55797">
    <property type="entry name" value="PR-1-like"/>
    <property type="match status" value="1"/>
</dbReference>
<feature type="region of interest" description="Disordered" evidence="1">
    <location>
        <begin position="1"/>
        <end position="24"/>
    </location>
</feature>
<evidence type="ECO:0000259" key="2">
    <source>
        <dbReference type="Pfam" id="PF00188"/>
    </source>
</evidence>
<dbReference type="InterPro" id="IPR035940">
    <property type="entry name" value="CAP_sf"/>
</dbReference>
<dbReference type="Gene3D" id="3.40.33.10">
    <property type="entry name" value="CAP"/>
    <property type="match status" value="1"/>
</dbReference>
<dbReference type="AlphaFoldDB" id="A0A0E0HYP3"/>
<keyword evidence="4" id="KW-1185">Reference proteome</keyword>
<protein>
    <recommendedName>
        <fullName evidence="2">SCP domain-containing protein</fullName>
    </recommendedName>
</protein>
<reference evidence="3" key="2">
    <citation type="submission" date="2018-04" db="EMBL/GenBank/DDBJ databases">
        <title>OnivRS2 (Oryza nivara Reference Sequence Version 2).</title>
        <authorList>
            <person name="Zhang J."/>
            <person name="Kudrna D."/>
            <person name="Lee S."/>
            <person name="Talag J."/>
            <person name="Rajasekar S."/>
            <person name="Welchert J."/>
            <person name="Hsing Y.-I."/>
            <person name="Wing R.A."/>
        </authorList>
    </citation>
    <scope>NUCLEOTIDE SEQUENCE [LARGE SCALE GENOMIC DNA]</scope>
    <source>
        <strain evidence="3">SL10</strain>
    </source>
</reference>
<evidence type="ECO:0000256" key="1">
    <source>
        <dbReference type="SAM" id="MobiDB-lite"/>
    </source>
</evidence>
<reference evidence="3" key="1">
    <citation type="submission" date="2015-04" db="UniProtKB">
        <authorList>
            <consortium name="EnsemblPlants"/>
        </authorList>
    </citation>
    <scope>IDENTIFICATION</scope>
    <source>
        <strain evidence="3">SL10</strain>
    </source>
</reference>
<dbReference type="InterPro" id="IPR014044">
    <property type="entry name" value="CAP_dom"/>
</dbReference>